<feature type="non-terminal residue" evidence="2">
    <location>
        <position position="116"/>
    </location>
</feature>
<name>A0AAD9R7Z1_9HYME</name>
<gene>
    <name evidence="2" type="ORF">KPH14_013043</name>
</gene>
<keyword evidence="3" id="KW-1185">Reference proteome</keyword>
<sequence length="116" mass="13529">MVSKHFSQAIDDAVVTQDITTVEAFLSLLDRYDSGGSVNRPYQRNNERDHLTAENSNRWEIRRDTRPSNSQNIIQRPLQDREKISTSNAQHRPQDNTRNPAYERRGYNEPRTSTAR</sequence>
<dbReference type="EMBL" id="JAIFRP010004862">
    <property type="protein sequence ID" value="KAK2574798.1"/>
    <property type="molecule type" value="Genomic_DNA"/>
</dbReference>
<comment type="caution">
    <text evidence="2">The sequence shown here is derived from an EMBL/GenBank/DDBJ whole genome shotgun (WGS) entry which is preliminary data.</text>
</comment>
<feature type="compositionally biased region" description="Basic and acidic residues" evidence="1">
    <location>
        <begin position="45"/>
        <end position="66"/>
    </location>
</feature>
<dbReference type="Proteomes" id="UP001258017">
    <property type="component" value="Unassembled WGS sequence"/>
</dbReference>
<feature type="region of interest" description="Disordered" evidence="1">
    <location>
        <begin position="33"/>
        <end position="116"/>
    </location>
</feature>
<protein>
    <submittedName>
        <fullName evidence="2">Uncharacterized protein</fullName>
    </submittedName>
</protein>
<feature type="compositionally biased region" description="Polar residues" evidence="1">
    <location>
        <begin position="85"/>
        <end position="99"/>
    </location>
</feature>
<accession>A0AAD9R7Z1</accession>
<evidence type="ECO:0000256" key="1">
    <source>
        <dbReference type="SAM" id="MobiDB-lite"/>
    </source>
</evidence>
<dbReference type="AlphaFoldDB" id="A0AAD9R7Z1"/>
<evidence type="ECO:0000313" key="2">
    <source>
        <dbReference type="EMBL" id="KAK2574798.1"/>
    </source>
</evidence>
<reference evidence="2" key="2">
    <citation type="journal article" date="2023" name="Commun. Biol.">
        <title>Intrasexual cuticular hydrocarbon dimorphism in a wasp sheds light on hydrocarbon biosynthesis genes in Hymenoptera.</title>
        <authorList>
            <person name="Moris V.C."/>
            <person name="Podsiadlowski L."/>
            <person name="Martin S."/>
            <person name="Oeyen J.P."/>
            <person name="Donath A."/>
            <person name="Petersen M."/>
            <person name="Wilbrandt J."/>
            <person name="Misof B."/>
            <person name="Liedtke D."/>
            <person name="Thamm M."/>
            <person name="Scheiner R."/>
            <person name="Schmitt T."/>
            <person name="Niehuis O."/>
        </authorList>
    </citation>
    <scope>NUCLEOTIDE SEQUENCE</scope>
    <source>
        <strain evidence="2">GBR_01_08_01A</strain>
    </source>
</reference>
<proteinExistence type="predicted"/>
<evidence type="ECO:0000313" key="3">
    <source>
        <dbReference type="Proteomes" id="UP001258017"/>
    </source>
</evidence>
<organism evidence="2 3">
    <name type="scientific">Odynerus spinipes</name>
    <dbReference type="NCBI Taxonomy" id="1348599"/>
    <lineage>
        <taxon>Eukaryota</taxon>
        <taxon>Metazoa</taxon>
        <taxon>Ecdysozoa</taxon>
        <taxon>Arthropoda</taxon>
        <taxon>Hexapoda</taxon>
        <taxon>Insecta</taxon>
        <taxon>Pterygota</taxon>
        <taxon>Neoptera</taxon>
        <taxon>Endopterygota</taxon>
        <taxon>Hymenoptera</taxon>
        <taxon>Apocrita</taxon>
        <taxon>Aculeata</taxon>
        <taxon>Vespoidea</taxon>
        <taxon>Vespidae</taxon>
        <taxon>Eumeninae</taxon>
        <taxon>Odynerus</taxon>
    </lineage>
</organism>
<reference evidence="2" key="1">
    <citation type="submission" date="2021-08" db="EMBL/GenBank/DDBJ databases">
        <authorList>
            <person name="Misof B."/>
            <person name="Oliver O."/>
            <person name="Podsiadlowski L."/>
            <person name="Donath A."/>
            <person name="Peters R."/>
            <person name="Mayer C."/>
            <person name="Rust J."/>
            <person name="Gunkel S."/>
            <person name="Lesny P."/>
            <person name="Martin S."/>
            <person name="Oeyen J.P."/>
            <person name="Petersen M."/>
            <person name="Panagiotis P."/>
            <person name="Wilbrandt J."/>
            <person name="Tanja T."/>
        </authorList>
    </citation>
    <scope>NUCLEOTIDE SEQUENCE</scope>
    <source>
        <strain evidence="2">GBR_01_08_01A</strain>
        <tissue evidence="2">Thorax + abdomen</tissue>
    </source>
</reference>